<dbReference type="PANTHER" id="PTHR43918:SF4">
    <property type="entry name" value="CARBOXYLIC ESTER HYDROLASE"/>
    <property type="match status" value="1"/>
</dbReference>
<dbReference type="GO" id="GO:0052689">
    <property type="term" value="F:carboxylic ester hydrolase activity"/>
    <property type="evidence" value="ECO:0007669"/>
    <property type="project" value="TreeGrafter"/>
</dbReference>
<gene>
    <name evidence="5" type="ORF">BT63DRAFT_476968</name>
</gene>
<evidence type="ECO:0000256" key="2">
    <source>
        <dbReference type="ARBA" id="ARBA00022801"/>
    </source>
</evidence>
<evidence type="ECO:0000259" key="4">
    <source>
        <dbReference type="Pfam" id="PF00135"/>
    </source>
</evidence>
<dbReference type="AlphaFoldDB" id="A0A6A6UL20"/>
<evidence type="ECO:0000256" key="3">
    <source>
        <dbReference type="RuleBase" id="RU361235"/>
    </source>
</evidence>
<dbReference type="OrthoDB" id="408631at2759"/>
<evidence type="ECO:0000313" key="5">
    <source>
        <dbReference type="EMBL" id="KAF2672173.1"/>
    </source>
</evidence>
<evidence type="ECO:0000256" key="1">
    <source>
        <dbReference type="ARBA" id="ARBA00005964"/>
    </source>
</evidence>
<dbReference type="InterPro" id="IPR019826">
    <property type="entry name" value="Carboxylesterase_B_AS"/>
</dbReference>
<dbReference type="Proteomes" id="UP000799302">
    <property type="component" value="Unassembled WGS sequence"/>
</dbReference>
<feature type="chain" id="PRO_5025711451" description="Carboxylic ester hydrolase" evidence="3">
    <location>
        <begin position="18"/>
        <end position="544"/>
    </location>
</feature>
<feature type="domain" description="Carboxylesterase type B" evidence="4">
    <location>
        <begin position="29"/>
        <end position="498"/>
    </location>
</feature>
<dbReference type="InterPro" id="IPR050654">
    <property type="entry name" value="AChE-related_enzymes"/>
</dbReference>
<dbReference type="PANTHER" id="PTHR43918">
    <property type="entry name" value="ACETYLCHOLINESTERASE"/>
    <property type="match status" value="1"/>
</dbReference>
<reference evidence="5" key="1">
    <citation type="journal article" date="2020" name="Stud. Mycol.">
        <title>101 Dothideomycetes genomes: a test case for predicting lifestyles and emergence of pathogens.</title>
        <authorList>
            <person name="Haridas S."/>
            <person name="Albert R."/>
            <person name="Binder M."/>
            <person name="Bloem J."/>
            <person name="Labutti K."/>
            <person name="Salamov A."/>
            <person name="Andreopoulos B."/>
            <person name="Baker S."/>
            <person name="Barry K."/>
            <person name="Bills G."/>
            <person name="Bluhm B."/>
            <person name="Cannon C."/>
            <person name="Castanera R."/>
            <person name="Culley D."/>
            <person name="Daum C."/>
            <person name="Ezra D."/>
            <person name="Gonzalez J."/>
            <person name="Henrissat B."/>
            <person name="Kuo A."/>
            <person name="Liang C."/>
            <person name="Lipzen A."/>
            <person name="Lutzoni F."/>
            <person name="Magnuson J."/>
            <person name="Mondo S."/>
            <person name="Nolan M."/>
            <person name="Ohm R."/>
            <person name="Pangilinan J."/>
            <person name="Park H.-J."/>
            <person name="Ramirez L."/>
            <person name="Alfaro M."/>
            <person name="Sun H."/>
            <person name="Tritt A."/>
            <person name="Yoshinaga Y."/>
            <person name="Zwiers L.-H."/>
            <person name="Turgeon B."/>
            <person name="Goodwin S."/>
            <person name="Spatafora J."/>
            <person name="Crous P."/>
            <person name="Grigoriev I."/>
        </authorList>
    </citation>
    <scope>NUCLEOTIDE SEQUENCE</scope>
    <source>
        <strain evidence="5">CBS 115976</strain>
    </source>
</reference>
<dbReference type="InterPro" id="IPR029058">
    <property type="entry name" value="AB_hydrolase_fold"/>
</dbReference>
<dbReference type="PROSITE" id="PS00122">
    <property type="entry name" value="CARBOXYLESTERASE_B_1"/>
    <property type="match status" value="1"/>
</dbReference>
<sequence length="544" mass="58960">MFASNVLFFLLPVLSNGLPSDLLAPSPTAIIDSGPIIGTTTSLPSAAAPVLQFLGIPYAAKPTRFEPPQRPKRWSEPLRTNKWKPACIQQYSSGAQGKLIESVFNDPPAEESEDCLYMNIYAPQAPASGRGRAVMLWIYGGRLQNGHAGKMEFDGSVLAGWQDVVVVTFNYRTNVFGFPGSSELDPKKRNLGFLDQRMALDWVQRNIDVFGGDPDKVTVFGESAGAISIDSLITSYSRNSRPPFRAAILQSGQTSYGGMSQNRAGSTLASMSWAKLAAELQCGSQQPLKCMQNTTIPSSQIQAIVHANGLNFGPIVDNQTLFTNLPIKRQNRDIALVPILIGSNSQEARLFVQGQSDVEQYVARSFGKGTELAKKVLGSYPVGGAEFPTGFDAIAQISTDFGFQCSTALYAAQSKAAGIPTWRYYFNATFPNLQAFEAAGVFHSSENRLIFGTYGKGITEASKRPSTPEEHIVSEIMQAAWARFAKDPFNGPGWTQYGNSPSQADIGNIGSESSGVSVINHDIDGRCVLYNSLYLKNSGLEPRQ</sequence>
<comment type="similarity">
    <text evidence="1 3">Belongs to the type-B carboxylesterase/lipase family.</text>
</comment>
<dbReference type="EC" id="3.1.1.-" evidence="3"/>
<protein>
    <recommendedName>
        <fullName evidence="3">Carboxylic ester hydrolase</fullName>
        <ecNumber evidence="3">3.1.1.-</ecNumber>
    </recommendedName>
</protein>
<keyword evidence="6" id="KW-1185">Reference proteome</keyword>
<proteinExistence type="inferred from homology"/>
<keyword evidence="3" id="KW-0732">Signal</keyword>
<dbReference type="EMBL" id="MU004232">
    <property type="protein sequence ID" value="KAF2672173.1"/>
    <property type="molecule type" value="Genomic_DNA"/>
</dbReference>
<organism evidence="5 6">
    <name type="scientific">Microthyrium microscopicum</name>
    <dbReference type="NCBI Taxonomy" id="703497"/>
    <lineage>
        <taxon>Eukaryota</taxon>
        <taxon>Fungi</taxon>
        <taxon>Dikarya</taxon>
        <taxon>Ascomycota</taxon>
        <taxon>Pezizomycotina</taxon>
        <taxon>Dothideomycetes</taxon>
        <taxon>Dothideomycetes incertae sedis</taxon>
        <taxon>Microthyriales</taxon>
        <taxon>Microthyriaceae</taxon>
        <taxon>Microthyrium</taxon>
    </lineage>
</organism>
<dbReference type="InterPro" id="IPR002018">
    <property type="entry name" value="CarbesteraseB"/>
</dbReference>
<evidence type="ECO:0000313" key="6">
    <source>
        <dbReference type="Proteomes" id="UP000799302"/>
    </source>
</evidence>
<dbReference type="Gene3D" id="3.40.50.1820">
    <property type="entry name" value="alpha/beta hydrolase"/>
    <property type="match status" value="1"/>
</dbReference>
<keyword evidence="2 3" id="KW-0378">Hydrolase</keyword>
<name>A0A6A6UL20_9PEZI</name>
<accession>A0A6A6UL20</accession>
<dbReference type="SUPFAM" id="SSF53474">
    <property type="entry name" value="alpha/beta-Hydrolases"/>
    <property type="match status" value="1"/>
</dbReference>
<dbReference type="Pfam" id="PF00135">
    <property type="entry name" value="COesterase"/>
    <property type="match status" value="1"/>
</dbReference>
<feature type="signal peptide" evidence="3">
    <location>
        <begin position="1"/>
        <end position="17"/>
    </location>
</feature>